<dbReference type="InterPro" id="IPR036249">
    <property type="entry name" value="Thioredoxin-like_sf"/>
</dbReference>
<feature type="domain" description="GST N-terminal" evidence="3">
    <location>
        <begin position="2"/>
        <end position="83"/>
    </location>
</feature>
<sequence length="218" mass="24432">MEKPCLFGADYSVYVRIARLTLLEKGVDHRRVPIDIFADGGPSTSYLERHPFGRIPAFEHDDFRLYETAAITRYVDEAFDGPCLQPVALRARARMNQIVSIADGYLYPHLVWGVCVERVTKPAKGIAADEERIAASLSKAAISLAALSDLIGDSAWFCGPDLTLADLYVAPMFDYFLMTPEGRKMIDHHPRLASWWSRIAARPSVGMTDFSKLEERHA</sequence>
<gene>
    <name evidence="5" type="ORF">CCGE525_13510</name>
</gene>
<dbReference type="AlphaFoldDB" id="A0A387FQM5"/>
<protein>
    <recommendedName>
        <fullName evidence="1">glutathione transferase</fullName>
        <ecNumber evidence="1">2.5.1.18</ecNumber>
    </recommendedName>
</protein>
<evidence type="ECO:0000259" key="4">
    <source>
        <dbReference type="PROSITE" id="PS50405"/>
    </source>
</evidence>
<dbReference type="GO" id="GO:0004364">
    <property type="term" value="F:glutathione transferase activity"/>
    <property type="evidence" value="ECO:0007669"/>
    <property type="project" value="UniProtKB-EC"/>
</dbReference>
<dbReference type="KEGG" id="rjg:CCGE525_13510"/>
<keyword evidence="2 5" id="KW-0808">Transferase</keyword>
<dbReference type="RefSeq" id="WP_120704711.1">
    <property type="nucleotide sequence ID" value="NZ_CP032694.1"/>
</dbReference>
<evidence type="ECO:0000313" key="5">
    <source>
        <dbReference type="EMBL" id="AYG59705.1"/>
    </source>
</evidence>
<dbReference type="Gene3D" id="3.40.30.10">
    <property type="entry name" value="Glutaredoxin"/>
    <property type="match status" value="1"/>
</dbReference>
<dbReference type="SUPFAM" id="SSF52833">
    <property type="entry name" value="Thioredoxin-like"/>
    <property type="match status" value="1"/>
</dbReference>
<dbReference type="SFLD" id="SFLDG00358">
    <property type="entry name" value="Main_(cytGST)"/>
    <property type="match status" value="1"/>
</dbReference>
<dbReference type="Proteomes" id="UP000282195">
    <property type="component" value="Chromosome"/>
</dbReference>
<dbReference type="InterPro" id="IPR040079">
    <property type="entry name" value="Glutathione_S-Trfase"/>
</dbReference>
<keyword evidence="6" id="KW-1185">Reference proteome</keyword>
<dbReference type="PROSITE" id="PS50405">
    <property type="entry name" value="GST_CTER"/>
    <property type="match status" value="1"/>
</dbReference>
<dbReference type="CDD" id="cd00299">
    <property type="entry name" value="GST_C_family"/>
    <property type="match status" value="1"/>
</dbReference>
<dbReference type="InterPro" id="IPR004046">
    <property type="entry name" value="GST_C"/>
</dbReference>
<dbReference type="SFLD" id="SFLDS00019">
    <property type="entry name" value="Glutathione_Transferase_(cytos"/>
    <property type="match status" value="1"/>
</dbReference>
<dbReference type="PANTHER" id="PTHR43900">
    <property type="entry name" value="GLUTATHIONE S-TRANSFERASE RHO"/>
    <property type="match status" value="1"/>
</dbReference>
<dbReference type="GO" id="GO:0043295">
    <property type="term" value="F:glutathione binding"/>
    <property type="evidence" value="ECO:0007669"/>
    <property type="project" value="TreeGrafter"/>
</dbReference>
<dbReference type="InterPro" id="IPR010987">
    <property type="entry name" value="Glutathione-S-Trfase_C-like"/>
</dbReference>
<evidence type="ECO:0000313" key="6">
    <source>
        <dbReference type="Proteomes" id="UP000282195"/>
    </source>
</evidence>
<dbReference type="PROSITE" id="PS50404">
    <property type="entry name" value="GST_NTER"/>
    <property type="match status" value="1"/>
</dbReference>
<dbReference type="EMBL" id="CP032694">
    <property type="protein sequence ID" value="AYG59705.1"/>
    <property type="molecule type" value="Genomic_DNA"/>
</dbReference>
<dbReference type="EC" id="2.5.1.18" evidence="1"/>
<feature type="domain" description="GST C-terminal" evidence="4">
    <location>
        <begin position="88"/>
        <end position="218"/>
    </location>
</feature>
<evidence type="ECO:0000256" key="2">
    <source>
        <dbReference type="ARBA" id="ARBA00022679"/>
    </source>
</evidence>
<accession>A0A387FQM5</accession>
<reference evidence="5 6" key="1">
    <citation type="submission" date="2018-10" db="EMBL/GenBank/DDBJ databases">
        <title>Rhizobium etli, R. leguminosarum and a new Rhizobium genospecies from Phaseolus dumosus.</title>
        <authorList>
            <person name="Ramirez-Puebla S.T."/>
            <person name="Rogel-Hernandez M.A."/>
            <person name="Guerrero G."/>
            <person name="Ormeno-Orrillo E."/>
            <person name="Martinez-Romero J.C."/>
            <person name="Negrete-Yankelevich S."/>
            <person name="Martinez-Romero E."/>
        </authorList>
    </citation>
    <scope>NUCLEOTIDE SEQUENCE [LARGE SCALE GENOMIC DNA]</scope>
    <source>
        <strain evidence="5 6">CCGE525</strain>
    </source>
</reference>
<dbReference type="Pfam" id="PF13417">
    <property type="entry name" value="GST_N_3"/>
    <property type="match status" value="1"/>
</dbReference>
<evidence type="ECO:0000259" key="3">
    <source>
        <dbReference type="PROSITE" id="PS50404"/>
    </source>
</evidence>
<dbReference type="InterPro" id="IPR036282">
    <property type="entry name" value="Glutathione-S-Trfase_C_sf"/>
</dbReference>
<dbReference type="Pfam" id="PF00043">
    <property type="entry name" value="GST_C"/>
    <property type="match status" value="1"/>
</dbReference>
<evidence type="ECO:0000256" key="1">
    <source>
        <dbReference type="ARBA" id="ARBA00012452"/>
    </source>
</evidence>
<dbReference type="InterPro" id="IPR004045">
    <property type="entry name" value="Glutathione_S-Trfase_N"/>
</dbReference>
<dbReference type="GO" id="GO:0005737">
    <property type="term" value="C:cytoplasm"/>
    <property type="evidence" value="ECO:0007669"/>
    <property type="project" value="TreeGrafter"/>
</dbReference>
<proteinExistence type="predicted"/>
<name>A0A387FQM5_9HYPH</name>
<dbReference type="PANTHER" id="PTHR43900:SF3">
    <property type="entry name" value="GLUTATHIONE S-TRANSFERASE RHO"/>
    <property type="match status" value="1"/>
</dbReference>
<dbReference type="SUPFAM" id="SSF47616">
    <property type="entry name" value="GST C-terminal domain-like"/>
    <property type="match status" value="1"/>
</dbReference>
<dbReference type="OrthoDB" id="9797500at2"/>
<dbReference type="Gene3D" id="1.20.1050.10">
    <property type="match status" value="1"/>
</dbReference>
<organism evidence="5 6">
    <name type="scientific">Rhizobium jaguaris</name>
    <dbReference type="NCBI Taxonomy" id="1312183"/>
    <lineage>
        <taxon>Bacteria</taxon>
        <taxon>Pseudomonadati</taxon>
        <taxon>Pseudomonadota</taxon>
        <taxon>Alphaproteobacteria</taxon>
        <taxon>Hyphomicrobiales</taxon>
        <taxon>Rhizobiaceae</taxon>
        <taxon>Rhizobium/Agrobacterium group</taxon>
        <taxon>Rhizobium</taxon>
    </lineage>
</organism>